<evidence type="ECO:0000313" key="2">
    <source>
        <dbReference type="Proteomes" id="UP000274822"/>
    </source>
</evidence>
<gene>
    <name evidence="1" type="ORF">BC938DRAFT_480940</name>
</gene>
<accession>A0A433QHC0</accession>
<name>A0A433QHC0_9FUNG</name>
<dbReference type="EMBL" id="RBNJ01005477">
    <property type="protein sequence ID" value="RUS29192.1"/>
    <property type="molecule type" value="Genomic_DNA"/>
</dbReference>
<reference evidence="1 2" key="1">
    <citation type="journal article" date="2018" name="New Phytol.">
        <title>Phylogenomics of Endogonaceae and evolution of mycorrhizas within Mucoromycota.</title>
        <authorList>
            <person name="Chang Y."/>
            <person name="Desiro A."/>
            <person name="Na H."/>
            <person name="Sandor L."/>
            <person name="Lipzen A."/>
            <person name="Clum A."/>
            <person name="Barry K."/>
            <person name="Grigoriev I.V."/>
            <person name="Martin F.M."/>
            <person name="Stajich J.E."/>
            <person name="Smith M.E."/>
            <person name="Bonito G."/>
            <person name="Spatafora J.W."/>
        </authorList>
    </citation>
    <scope>NUCLEOTIDE SEQUENCE [LARGE SCALE GENOMIC DNA]</scope>
    <source>
        <strain evidence="1 2">AD002</strain>
    </source>
</reference>
<comment type="caution">
    <text evidence="1">The sequence shown here is derived from an EMBL/GenBank/DDBJ whole genome shotgun (WGS) entry which is preliminary data.</text>
</comment>
<feature type="non-terminal residue" evidence="1">
    <location>
        <position position="98"/>
    </location>
</feature>
<organism evidence="1 2">
    <name type="scientific">Jimgerdemannia flammicorona</name>
    <dbReference type="NCBI Taxonomy" id="994334"/>
    <lineage>
        <taxon>Eukaryota</taxon>
        <taxon>Fungi</taxon>
        <taxon>Fungi incertae sedis</taxon>
        <taxon>Mucoromycota</taxon>
        <taxon>Mucoromycotina</taxon>
        <taxon>Endogonomycetes</taxon>
        <taxon>Endogonales</taxon>
        <taxon>Endogonaceae</taxon>
        <taxon>Jimgerdemannia</taxon>
    </lineage>
</organism>
<dbReference type="AlphaFoldDB" id="A0A433QHC0"/>
<dbReference type="Proteomes" id="UP000274822">
    <property type="component" value="Unassembled WGS sequence"/>
</dbReference>
<keyword evidence="2" id="KW-1185">Reference proteome</keyword>
<proteinExistence type="predicted"/>
<evidence type="ECO:0000313" key="1">
    <source>
        <dbReference type="EMBL" id="RUS29192.1"/>
    </source>
</evidence>
<protein>
    <submittedName>
        <fullName evidence="1">Uncharacterized protein</fullName>
    </submittedName>
</protein>
<sequence length="98" mass="11073">MNVVWRQEGDDLPEKFKRKQKQRESFDIRHHDWKGLLDDVPRAGGTFLNRFGGGQLCWCEGALSSECQPISMPTAVAEYEHQEAAATIINGRGIGAEW</sequence>